<feature type="region of interest" description="Disordered" evidence="1">
    <location>
        <begin position="142"/>
        <end position="171"/>
    </location>
</feature>
<reference evidence="2" key="1">
    <citation type="submission" date="2020-03" db="EMBL/GenBank/DDBJ databases">
        <title>Castanea mollissima Vanexum genome sequencing.</title>
        <authorList>
            <person name="Staton M."/>
        </authorList>
    </citation>
    <scope>NUCLEOTIDE SEQUENCE</scope>
    <source>
        <tissue evidence="2">Leaf</tissue>
    </source>
</reference>
<comment type="caution">
    <text evidence="2">The sequence shown here is derived from an EMBL/GenBank/DDBJ whole genome shotgun (WGS) entry which is preliminary data.</text>
</comment>
<dbReference type="Proteomes" id="UP000737018">
    <property type="component" value="Unassembled WGS sequence"/>
</dbReference>
<name>A0A8J4QNB6_9ROSI</name>
<dbReference type="PANTHER" id="PTHR45125">
    <property type="entry name" value="F21J9.4-RELATED"/>
    <property type="match status" value="1"/>
</dbReference>
<proteinExistence type="predicted"/>
<organism evidence="2 3">
    <name type="scientific">Castanea mollissima</name>
    <name type="common">Chinese chestnut</name>
    <dbReference type="NCBI Taxonomy" id="60419"/>
    <lineage>
        <taxon>Eukaryota</taxon>
        <taxon>Viridiplantae</taxon>
        <taxon>Streptophyta</taxon>
        <taxon>Embryophyta</taxon>
        <taxon>Tracheophyta</taxon>
        <taxon>Spermatophyta</taxon>
        <taxon>Magnoliopsida</taxon>
        <taxon>eudicotyledons</taxon>
        <taxon>Gunneridae</taxon>
        <taxon>Pentapetalae</taxon>
        <taxon>rosids</taxon>
        <taxon>fabids</taxon>
        <taxon>Fagales</taxon>
        <taxon>Fagaceae</taxon>
        <taxon>Castanea</taxon>
    </lineage>
</organism>
<dbReference type="PANTHER" id="PTHR45125:SF51">
    <property type="entry name" value="F21J9.4-RELATED"/>
    <property type="match status" value="1"/>
</dbReference>
<keyword evidence="3" id="KW-1185">Reference proteome</keyword>
<evidence type="ECO:0000313" key="3">
    <source>
        <dbReference type="Proteomes" id="UP000737018"/>
    </source>
</evidence>
<dbReference type="AlphaFoldDB" id="A0A8J4QNB6"/>
<sequence>MIIDLSTYSLHITAATDNAAILEVISIQTTKLYLRVAPSPTIKEVQWLGHRDDPKQYPYHNAHSVYRYRLNSLSTSPSLKLDFTDPPAVPSHRSAQTHAAIRLSPTSLLPIHFRDMESCRDLTYYTGIMNGDIEIDSQLLGTSQNTPMSVSDSPPEVENASSTKGKQGSNFSVEEDQLLVSAWLNTSVDPVNSNEQTLNTFRQKVWEYFMQYNKSGTTRTVISLLSRWGMISERTNKFAGCMAKVNAHHQSGITEQDQV</sequence>
<feature type="compositionally biased region" description="Polar residues" evidence="1">
    <location>
        <begin position="159"/>
        <end position="171"/>
    </location>
</feature>
<dbReference type="OrthoDB" id="2507178at2759"/>
<protein>
    <submittedName>
        <fullName evidence="2">Uncharacterized protein</fullName>
    </submittedName>
</protein>
<evidence type="ECO:0000313" key="2">
    <source>
        <dbReference type="EMBL" id="KAF3954847.1"/>
    </source>
</evidence>
<dbReference type="EMBL" id="JRKL02003565">
    <property type="protein sequence ID" value="KAF3954847.1"/>
    <property type="molecule type" value="Genomic_DNA"/>
</dbReference>
<feature type="compositionally biased region" description="Polar residues" evidence="1">
    <location>
        <begin position="142"/>
        <end position="152"/>
    </location>
</feature>
<gene>
    <name evidence="2" type="ORF">CMV_019860</name>
</gene>
<evidence type="ECO:0000256" key="1">
    <source>
        <dbReference type="SAM" id="MobiDB-lite"/>
    </source>
</evidence>
<accession>A0A8J4QNB6</accession>